<protein>
    <recommendedName>
        <fullName evidence="1">Penicillin-binding protein transpeptidase domain-containing protein</fullName>
    </recommendedName>
</protein>
<dbReference type="AlphaFoldDB" id="X1QRA1"/>
<feature type="domain" description="Penicillin-binding protein transpeptidase" evidence="1">
    <location>
        <begin position="6"/>
        <end position="48"/>
    </location>
</feature>
<feature type="non-terminal residue" evidence="2">
    <location>
        <position position="1"/>
    </location>
</feature>
<dbReference type="Gene3D" id="3.40.710.10">
    <property type="entry name" value="DD-peptidase/beta-lactamase superfamily"/>
    <property type="match status" value="1"/>
</dbReference>
<proteinExistence type="predicted"/>
<dbReference type="InterPro" id="IPR012338">
    <property type="entry name" value="Beta-lactam/transpept-like"/>
</dbReference>
<accession>X1QRA1</accession>
<comment type="caution">
    <text evidence="2">The sequence shown here is derived from an EMBL/GenBank/DDBJ whole genome shotgun (WGS) entry which is preliminary data.</text>
</comment>
<reference evidence="2" key="1">
    <citation type="journal article" date="2014" name="Front. Microbiol.">
        <title>High frequency of phylogenetically diverse reductive dehalogenase-homologous genes in deep subseafloor sedimentary metagenomes.</title>
        <authorList>
            <person name="Kawai M."/>
            <person name="Futagami T."/>
            <person name="Toyoda A."/>
            <person name="Takaki Y."/>
            <person name="Nishi S."/>
            <person name="Hori S."/>
            <person name="Arai W."/>
            <person name="Tsubouchi T."/>
            <person name="Morono Y."/>
            <person name="Uchiyama I."/>
            <person name="Ito T."/>
            <person name="Fujiyama A."/>
            <person name="Inagaki F."/>
            <person name="Takami H."/>
        </authorList>
    </citation>
    <scope>NUCLEOTIDE SEQUENCE</scope>
    <source>
        <strain evidence="2">Expedition CK06-06</strain>
    </source>
</reference>
<feature type="non-terminal residue" evidence="2">
    <location>
        <position position="48"/>
    </location>
</feature>
<sequence length="48" mass="5364">RVKENKPTVLRRVISPSTSVQIRKLLEQVVEEGTGRRAKIEGYSIGGK</sequence>
<organism evidence="2">
    <name type="scientific">marine sediment metagenome</name>
    <dbReference type="NCBI Taxonomy" id="412755"/>
    <lineage>
        <taxon>unclassified sequences</taxon>
        <taxon>metagenomes</taxon>
        <taxon>ecological metagenomes</taxon>
    </lineage>
</organism>
<dbReference type="EMBL" id="BARV01045674">
    <property type="protein sequence ID" value="GAI70783.1"/>
    <property type="molecule type" value="Genomic_DNA"/>
</dbReference>
<evidence type="ECO:0000259" key="1">
    <source>
        <dbReference type="Pfam" id="PF00905"/>
    </source>
</evidence>
<dbReference type="GO" id="GO:0008658">
    <property type="term" value="F:penicillin binding"/>
    <property type="evidence" value="ECO:0007669"/>
    <property type="project" value="InterPro"/>
</dbReference>
<dbReference type="InterPro" id="IPR001460">
    <property type="entry name" value="PCN-bd_Tpept"/>
</dbReference>
<dbReference type="SUPFAM" id="SSF56601">
    <property type="entry name" value="beta-lactamase/transpeptidase-like"/>
    <property type="match status" value="1"/>
</dbReference>
<gene>
    <name evidence="2" type="ORF">S06H3_66737</name>
</gene>
<evidence type="ECO:0000313" key="2">
    <source>
        <dbReference type="EMBL" id="GAI70783.1"/>
    </source>
</evidence>
<name>X1QRA1_9ZZZZ</name>
<dbReference type="Pfam" id="PF00905">
    <property type="entry name" value="Transpeptidase"/>
    <property type="match status" value="1"/>
</dbReference>